<gene>
    <name evidence="1" type="ORF">GMARGA_LOCUS29485</name>
</gene>
<feature type="non-terminal residue" evidence="1">
    <location>
        <position position="66"/>
    </location>
</feature>
<organism evidence="1 2">
    <name type="scientific">Gigaspora margarita</name>
    <dbReference type="NCBI Taxonomy" id="4874"/>
    <lineage>
        <taxon>Eukaryota</taxon>
        <taxon>Fungi</taxon>
        <taxon>Fungi incertae sedis</taxon>
        <taxon>Mucoromycota</taxon>
        <taxon>Glomeromycotina</taxon>
        <taxon>Glomeromycetes</taxon>
        <taxon>Diversisporales</taxon>
        <taxon>Gigasporaceae</taxon>
        <taxon>Gigaspora</taxon>
    </lineage>
</organism>
<evidence type="ECO:0000313" key="2">
    <source>
        <dbReference type="Proteomes" id="UP000789901"/>
    </source>
</evidence>
<name>A0ABN7WDC5_GIGMA</name>
<dbReference type="EMBL" id="CAJVQB010039780">
    <property type="protein sequence ID" value="CAG8827699.1"/>
    <property type="molecule type" value="Genomic_DNA"/>
</dbReference>
<accession>A0ABN7WDC5</accession>
<evidence type="ECO:0000313" key="1">
    <source>
        <dbReference type="EMBL" id="CAG8827699.1"/>
    </source>
</evidence>
<protein>
    <submittedName>
        <fullName evidence="1">41692_t:CDS:1</fullName>
    </submittedName>
</protein>
<keyword evidence="2" id="KW-1185">Reference proteome</keyword>
<reference evidence="1 2" key="1">
    <citation type="submission" date="2021-06" db="EMBL/GenBank/DDBJ databases">
        <authorList>
            <person name="Kallberg Y."/>
            <person name="Tangrot J."/>
            <person name="Rosling A."/>
        </authorList>
    </citation>
    <scope>NUCLEOTIDE SEQUENCE [LARGE SCALE GENOMIC DNA]</scope>
    <source>
        <strain evidence="1 2">120-4 pot B 10/14</strain>
    </source>
</reference>
<sequence>MDTQTTSYTNLADVLDRTKKLLKTSNKAEKLKKQLQQTHKEVDVFQYLYEVIEIANAKHKALFDDV</sequence>
<dbReference type="Proteomes" id="UP000789901">
    <property type="component" value="Unassembled WGS sequence"/>
</dbReference>
<proteinExistence type="predicted"/>
<comment type="caution">
    <text evidence="1">The sequence shown here is derived from an EMBL/GenBank/DDBJ whole genome shotgun (WGS) entry which is preliminary data.</text>
</comment>